<comment type="caution">
    <text evidence="1">The sequence shown here is derived from an EMBL/GenBank/DDBJ whole genome shotgun (WGS) entry which is preliminary data.</text>
</comment>
<protein>
    <recommendedName>
        <fullName evidence="3">28S ribosomal protein S6, mitochondrial</fullName>
    </recommendedName>
</protein>
<gene>
    <name evidence="1" type="ORF">G9C98_000671</name>
</gene>
<dbReference type="FunFam" id="3.30.70.60:FF:000014">
    <property type="entry name" value="28S ribosomal protein S6, mitochondrial"/>
    <property type="match status" value="1"/>
</dbReference>
<accession>A0A8J5RHD5</accession>
<dbReference type="CDD" id="cd15465">
    <property type="entry name" value="bS6_mito"/>
    <property type="match status" value="1"/>
</dbReference>
<dbReference type="PANTHER" id="PTHR21011">
    <property type="entry name" value="MITOCHONDRIAL 28S RIBOSOMAL PROTEIN S6"/>
    <property type="match status" value="1"/>
</dbReference>
<keyword evidence="2" id="KW-1185">Reference proteome</keyword>
<proteinExistence type="predicted"/>
<reference evidence="1" key="1">
    <citation type="submission" date="2020-03" db="EMBL/GenBank/DDBJ databases">
        <authorList>
            <person name="Chebbi M.A."/>
            <person name="Drezen J.M."/>
        </authorList>
    </citation>
    <scope>NUCLEOTIDE SEQUENCE</scope>
    <source>
        <tissue evidence="1">Whole body</tissue>
    </source>
</reference>
<organism evidence="1 2">
    <name type="scientific">Cotesia typhae</name>
    <dbReference type="NCBI Taxonomy" id="2053667"/>
    <lineage>
        <taxon>Eukaryota</taxon>
        <taxon>Metazoa</taxon>
        <taxon>Ecdysozoa</taxon>
        <taxon>Arthropoda</taxon>
        <taxon>Hexapoda</taxon>
        <taxon>Insecta</taxon>
        <taxon>Pterygota</taxon>
        <taxon>Neoptera</taxon>
        <taxon>Endopterygota</taxon>
        <taxon>Hymenoptera</taxon>
        <taxon>Apocrita</taxon>
        <taxon>Ichneumonoidea</taxon>
        <taxon>Braconidae</taxon>
        <taxon>Microgastrinae</taxon>
        <taxon>Cotesia</taxon>
    </lineage>
</organism>
<dbReference type="PANTHER" id="PTHR21011:SF1">
    <property type="entry name" value="SMALL RIBOSOMAL SUBUNIT PROTEIN BS6M"/>
    <property type="match status" value="1"/>
</dbReference>
<dbReference type="Pfam" id="PF01250">
    <property type="entry name" value="Ribosomal_S6"/>
    <property type="match status" value="1"/>
</dbReference>
<dbReference type="GO" id="GO:0006412">
    <property type="term" value="P:translation"/>
    <property type="evidence" value="ECO:0007669"/>
    <property type="project" value="InterPro"/>
</dbReference>
<sequence length="151" mass="17913">MPTYEMPLVLRIMSKPETFNTLKRVSTAIFSKKGIIRKIDNLGQKPTPYKMSNHNMVHREANYYVIHFDVPPRKIDDLLEEYGRDIDIIRSRIYKKPDDKEQPQCTWHEEMLPPPYRPEVQKLMNIAAKSKTGHTIEFKYNSGLDYNPFQR</sequence>
<evidence type="ECO:0008006" key="3">
    <source>
        <dbReference type="Google" id="ProtNLM"/>
    </source>
</evidence>
<dbReference type="GO" id="GO:0005763">
    <property type="term" value="C:mitochondrial small ribosomal subunit"/>
    <property type="evidence" value="ECO:0007669"/>
    <property type="project" value="TreeGrafter"/>
</dbReference>
<dbReference type="EMBL" id="JAAOIC020000030">
    <property type="protein sequence ID" value="KAG8039954.1"/>
    <property type="molecule type" value="Genomic_DNA"/>
</dbReference>
<reference evidence="1" key="2">
    <citation type="submission" date="2021-04" db="EMBL/GenBank/DDBJ databases">
        <title>Genome-wide patterns of bracovirus chromosomal integration into multiple host tissues during parasitism.</title>
        <authorList>
            <person name="Chebbi M.A.C."/>
        </authorList>
    </citation>
    <scope>NUCLEOTIDE SEQUENCE</scope>
    <source>
        <tissue evidence="1">Whole body</tissue>
    </source>
</reference>
<dbReference type="GO" id="GO:0003735">
    <property type="term" value="F:structural constituent of ribosome"/>
    <property type="evidence" value="ECO:0007669"/>
    <property type="project" value="InterPro"/>
</dbReference>
<dbReference type="AlphaFoldDB" id="A0A8J5RHD5"/>
<name>A0A8J5RHD5_9HYME</name>
<dbReference type="InterPro" id="IPR000529">
    <property type="entry name" value="Ribosomal_bS6"/>
</dbReference>
<dbReference type="OrthoDB" id="268530at2759"/>
<evidence type="ECO:0000313" key="2">
    <source>
        <dbReference type="Proteomes" id="UP000729913"/>
    </source>
</evidence>
<dbReference type="GO" id="GO:0070181">
    <property type="term" value="F:small ribosomal subunit rRNA binding"/>
    <property type="evidence" value="ECO:0007669"/>
    <property type="project" value="TreeGrafter"/>
</dbReference>
<dbReference type="Proteomes" id="UP000729913">
    <property type="component" value="Unassembled WGS sequence"/>
</dbReference>
<evidence type="ECO:0000313" key="1">
    <source>
        <dbReference type="EMBL" id="KAG8039954.1"/>
    </source>
</evidence>